<feature type="transmembrane region" description="Helical" evidence="5">
    <location>
        <begin position="382"/>
        <end position="399"/>
    </location>
</feature>
<feature type="transmembrane region" description="Helical" evidence="5">
    <location>
        <begin position="161"/>
        <end position="180"/>
    </location>
</feature>
<feature type="transmembrane region" description="Helical" evidence="5">
    <location>
        <begin position="337"/>
        <end position="361"/>
    </location>
</feature>
<accession>A0ABR3PZV0</accession>
<evidence type="ECO:0000256" key="4">
    <source>
        <dbReference type="ARBA" id="ARBA00023136"/>
    </source>
</evidence>
<keyword evidence="8" id="KW-1185">Reference proteome</keyword>
<evidence type="ECO:0000256" key="3">
    <source>
        <dbReference type="ARBA" id="ARBA00022989"/>
    </source>
</evidence>
<dbReference type="PIRSF" id="PIRSF006060">
    <property type="entry name" value="AA_transporter"/>
    <property type="match status" value="1"/>
</dbReference>
<evidence type="ECO:0000259" key="6">
    <source>
        <dbReference type="Pfam" id="PF00324"/>
    </source>
</evidence>
<evidence type="ECO:0000313" key="7">
    <source>
        <dbReference type="EMBL" id="KAL1407908.1"/>
    </source>
</evidence>
<dbReference type="InterPro" id="IPR004841">
    <property type="entry name" value="AA-permease/SLC12A_dom"/>
</dbReference>
<dbReference type="Proteomes" id="UP001565368">
    <property type="component" value="Unassembled WGS sequence"/>
</dbReference>
<feature type="transmembrane region" description="Helical" evidence="5">
    <location>
        <begin position="53"/>
        <end position="75"/>
    </location>
</feature>
<proteinExistence type="predicted"/>
<evidence type="ECO:0000256" key="5">
    <source>
        <dbReference type="SAM" id="Phobius"/>
    </source>
</evidence>
<feature type="transmembrane region" description="Helical" evidence="5">
    <location>
        <begin position="186"/>
        <end position="210"/>
    </location>
</feature>
<sequence>MADKDIKMGETKVDVEAAAPSLKDVPIDPDRMLRDASDDTGTVRGLKARHLQLIAIGAAVGTGLFIGSSRSLIYAGPIGAFVAYALYSAVIWGLCLGVGEMAAFLPVRGGYINWASMYLDPAVSFAIGWNQFYAATMFGCADIVAATGLLGYWWPDINPAVWISIALVIVIALNVYHVKFFGEAEFYFASLKVILILMMIFMAFVVMLGGNPKHDRIGFRYWKKPGVWAEYHATGALGRFLGFWQVFKIAAFSIGGPDTVAMCSAEAVQPRRSVPRATKSVVLRLAVFFGLGILAMGVLVPYDDPALLEAVSTGVGADASAFVVGMKRVGIRYLPDIFNFMVLTSALSCTNGFAYIATRVLHSLASRGEAPAIFARTTKRGVPIYAFALVVGILCLSYMQVSNNSAKVFGWFINLSSVAALINNCTLSFMAIRFRTGLKTQGYPNNFLPWSTRFTVPWCYFSFTLSLLIMLTQGWTVFLKGGWNVQEFLSAYFGIALFAVLFTGWKIKHKTKMVKLMDMDFDSRVEEFDKLDEYYRENPPTSSTWWGRLLDKLF</sequence>
<dbReference type="PANTHER" id="PTHR43341">
    <property type="entry name" value="AMINO ACID PERMEASE"/>
    <property type="match status" value="1"/>
</dbReference>
<evidence type="ECO:0000256" key="1">
    <source>
        <dbReference type="ARBA" id="ARBA00004141"/>
    </source>
</evidence>
<evidence type="ECO:0000256" key="2">
    <source>
        <dbReference type="ARBA" id="ARBA00022692"/>
    </source>
</evidence>
<feature type="transmembrane region" description="Helical" evidence="5">
    <location>
        <begin position="411"/>
        <end position="434"/>
    </location>
</feature>
<feature type="transmembrane region" description="Helical" evidence="5">
    <location>
        <begin position="135"/>
        <end position="154"/>
    </location>
</feature>
<dbReference type="EMBL" id="JBBXJM010000005">
    <property type="protein sequence ID" value="KAL1407908.1"/>
    <property type="molecule type" value="Genomic_DNA"/>
</dbReference>
<dbReference type="Pfam" id="PF00324">
    <property type="entry name" value="AA_permease"/>
    <property type="match status" value="1"/>
</dbReference>
<dbReference type="RefSeq" id="XP_069207852.1">
    <property type="nucleotide sequence ID" value="XM_069355781.1"/>
</dbReference>
<comment type="caution">
    <text evidence="7">The sequence shown here is derived from an EMBL/GenBank/DDBJ whole genome shotgun (WGS) entry which is preliminary data.</text>
</comment>
<dbReference type="InterPro" id="IPR050524">
    <property type="entry name" value="APC_YAT"/>
</dbReference>
<organism evidence="7 8">
    <name type="scientific">Vanrija albida</name>
    <dbReference type="NCBI Taxonomy" id="181172"/>
    <lineage>
        <taxon>Eukaryota</taxon>
        <taxon>Fungi</taxon>
        <taxon>Dikarya</taxon>
        <taxon>Basidiomycota</taxon>
        <taxon>Agaricomycotina</taxon>
        <taxon>Tremellomycetes</taxon>
        <taxon>Trichosporonales</taxon>
        <taxon>Trichosporonaceae</taxon>
        <taxon>Vanrija</taxon>
    </lineage>
</organism>
<keyword evidence="4 5" id="KW-0472">Membrane</keyword>
<feature type="transmembrane region" description="Helical" evidence="5">
    <location>
        <begin position="81"/>
        <end position="99"/>
    </location>
</feature>
<reference evidence="7 8" key="1">
    <citation type="submission" date="2023-08" db="EMBL/GenBank/DDBJ databases">
        <title>Annotated Genome Sequence of Vanrija albida AlHP1.</title>
        <authorList>
            <person name="Herzog R."/>
        </authorList>
    </citation>
    <scope>NUCLEOTIDE SEQUENCE [LARGE SCALE GENOMIC DNA]</scope>
    <source>
        <strain evidence="7 8">AlHP1</strain>
    </source>
</reference>
<keyword evidence="3 5" id="KW-1133">Transmembrane helix</keyword>
<keyword evidence="2 5" id="KW-0812">Transmembrane</keyword>
<dbReference type="PANTHER" id="PTHR43341:SF15">
    <property type="entry name" value="GENERAL AMINO ACID PERMEASE AGP2"/>
    <property type="match status" value="1"/>
</dbReference>
<gene>
    <name evidence="7" type="ORF">Q8F55_007344</name>
</gene>
<feature type="domain" description="Amino acid permease/ SLC12A" evidence="6">
    <location>
        <begin position="50"/>
        <end position="514"/>
    </location>
</feature>
<feature type="transmembrane region" description="Helical" evidence="5">
    <location>
        <begin position="281"/>
        <end position="302"/>
    </location>
</feature>
<evidence type="ECO:0000313" key="8">
    <source>
        <dbReference type="Proteomes" id="UP001565368"/>
    </source>
</evidence>
<feature type="transmembrane region" description="Helical" evidence="5">
    <location>
        <begin position="455"/>
        <end position="476"/>
    </location>
</feature>
<dbReference type="GeneID" id="95988387"/>
<name>A0ABR3PZV0_9TREE</name>
<protein>
    <recommendedName>
        <fullName evidence="6">Amino acid permease/ SLC12A domain-containing protein</fullName>
    </recommendedName>
</protein>
<feature type="transmembrane region" description="Helical" evidence="5">
    <location>
        <begin position="488"/>
        <end position="507"/>
    </location>
</feature>
<dbReference type="Gene3D" id="1.20.1740.10">
    <property type="entry name" value="Amino acid/polyamine transporter I"/>
    <property type="match status" value="1"/>
</dbReference>
<comment type="subcellular location">
    <subcellularLocation>
        <location evidence="1">Membrane</location>
        <topology evidence="1">Multi-pass membrane protein</topology>
    </subcellularLocation>
</comment>